<evidence type="ECO:0000313" key="13">
    <source>
        <dbReference type="Proteomes" id="UP001501204"/>
    </source>
</evidence>
<keyword evidence="5 9" id="KW-0418">Kinase</keyword>
<keyword evidence="8 9" id="KW-0711">Selenium</keyword>
<keyword evidence="2 9" id="KW-0808">Transferase</keyword>
<name>A0ABP4X2V2_9MICC</name>
<evidence type="ECO:0000256" key="7">
    <source>
        <dbReference type="ARBA" id="ARBA00022842"/>
    </source>
</evidence>
<dbReference type="CDD" id="cd02195">
    <property type="entry name" value="SelD"/>
    <property type="match status" value="1"/>
</dbReference>
<evidence type="ECO:0000256" key="8">
    <source>
        <dbReference type="ARBA" id="ARBA00023266"/>
    </source>
</evidence>
<evidence type="ECO:0000259" key="10">
    <source>
        <dbReference type="Pfam" id="PF00586"/>
    </source>
</evidence>
<dbReference type="PANTHER" id="PTHR10256">
    <property type="entry name" value="SELENIDE, WATER DIKINASE"/>
    <property type="match status" value="1"/>
</dbReference>
<dbReference type="EC" id="2.7.9.3" evidence="9"/>
<feature type="binding site" evidence="9">
    <location>
        <position position="61"/>
    </location>
    <ligand>
        <name>Mg(2+)</name>
        <dbReference type="ChEBI" id="CHEBI:18420"/>
    </ligand>
</feature>
<keyword evidence="3 9" id="KW-0479">Metal-binding</keyword>
<comment type="catalytic activity">
    <reaction evidence="9">
        <text>hydrogenselenide + ATP + H2O = selenophosphate + AMP + phosphate + 2 H(+)</text>
        <dbReference type="Rhea" id="RHEA:18737"/>
        <dbReference type="ChEBI" id="CHEBI:15377"/>
        <dbReference type="ChEBI" id="CHEBI:15378"/>
        <dbReference type="ChEBI" id="CHEBI:16144"/>
        <dbReference type="ChEBI" id="CHEBI:29317"/>
        <dbReference type="ChEBI" id="CHEBI:30616"/>
        <dbReference type="ChEBI" id="CHEBI:43474"/>
        <dbReference type="ChEBI" id="CHEBI:456215"/>
        <dbReference type="EC" id="2.7.9.3"/>
    </reaction>
</comment>
<feature type="binding site" description="in other chain" evidence="9">
    <location>
        <position position="101"/>
    </location>
    <ligand>
        <name>ATP</name>
        <dbReference type="ChEBI" id="CHEBI:30616"/>
        <note>ligand shared between dimeric partners</note>
    </ligand>
</feature>
<dbReference type="Gene3D" id="3.30.1330.10">
    <property type="entry name" value="PurM-like, N-terminal domain"/>
    <property type="match status" value="1"/>
</dbReference>
<feature type="binding site" description="in other chain" evidence="9">
    <location>
        <position position="78"/>
    </location>
    <ligand>
        <name>ATP</name>
        <dbReference type="ChEBI" id="CHEBI:30616"/>
        <note>ligand shared between dimeric partners</note>
    </ligand>
</feature>
<feature type="domain" description="PurM-like N-terminal" evidence="10">
    <location>
        <begin position="59"/>
        <end position="167"/>
    </location>
</feature>
<comment type="subunit">
    <text evidence="9">Homodimer.</text>
</comment>
<comment type="function">
    <text evidence="9">Synthesizes selenophosphate from selenide and ATP.</text>
</comment>
<dbReference type="InterPro" id="IPR036676">
    <property type="entry name" value="PurM-like_C_sf"/>
</dbReference>
<evidence type="ECO:0000256" key="6">
    <source>
        <dbReference type="ARBA" id="ARBA00022840"/>
    </source>
</evidence>
<organism evidence="12 13">
    <name type="scientific">Kocuria aegyptia</name>
    <dbReference type="NCBI Taxonomy" id="330943"/>
    <lineage>
        <taxon>Bacteria</taxon>
        <taxon>Bacillati</taxon>
        <taxon>Actinomycetota</taxon>
        <taxon>Actinomycetes</taxon>
        <taxon>Micrococcales</taxon>
        <taxon>Micrococcaceae</taxon>
        <taxon>Kocuria</taxon>
    </lineage>
</organism>
<evidence type="ECO:0000259" key="11">
    <source>
        <dbReference type="Pfam" id="PF02769"/>
    </source>
</evidence>
<comment type="similarity">
    <text evidence="1 9">Belongs to the selenophosphate synthase 1 family. Class I subfamily.</text>
</comment>
<dbReference type="PANTHER" id="PTHR10256:SF0">
    <property type="entry name" value="INACTIVE SELENIDE, WATER DIKINASE-LIKE PROTEIN-RELATED"/>
    <property type="match status" value="1"/>
</dbReference>
<dbReference type="InterPro" id="IPR016188">
    <property type="entry name" value="PurM-like_N"/>
</dbReference>
<keyword evidence="7 9" id="KW-0460">Magnesium</keyword>
<sequence>MEHTRTQKPPLSATAPVRLTGFAHGGGCACKIPPGELEDAVRGLTGQSGAGVLVGLDDGDDAAAVLVREDLAVLSTADFFTPVVDDAYDWGRIAAANALSDVYAMGGRPVMAINLVGWPRDELPMELLTEVLRGGLAVASEAGCPVIGGHSIDDPEPKYGMAVTGVADPDRLLRNDAAAPGLPLTLTKPIGVGLLNNRHKTTGEVFPEAVATMTRLNRDAAEAALAAGARAATDVTGFGLLGHLHKMCRASGVGAVLDRRAVPLVEGAAQALRDGYVSGGTRRNLDWVRPHLQAATGVAEDDLLLLADAQTSGGLLVVGEVPGYPVIGHTVAGSGITVR</sequence>
<evidence type="ECO:0000256" key="4">
    <source>
        <dbReference type="ARBA" id="ARBA00022741"/>
    </source>
</evidence>
<evidence type="ECO:0000256" key="3">
    <source>
        <dbReference type="ARBA" id="ARBA00022723"/>
    </source>
</evidence>
<keyword evidence="4 9" id="KW-0547">Nucleotide-binding</keyword>
<dbReference type="SUPFAM" id="SSF56042">
    <property type="entry name" value="PurM C-terminal domain-like"/>
    <property type="match status" value="1"/>
</dbReference>
<keyword evidence="6 9" id="KW-0067">ATP-binding</keyword>
<feature type="binding site" description="in other chain" evidence="9">
    <location>
        <begin position="58"/>
        <end position="60"/>
    </location>
    <ligand>
        <name>ATP</name>
        <dbReference type="ChEBI" id="CHEBI:30616"/>
        <note>ligand shared between dimeric partners</note>
    </ligand>
</feature>
<proteinExistence type="inferred from homology"/>
<feature type="binding site" evidence="9">
    <location>
        <position position="101"/>
    </location>
    <ligand>
        <name>Mg(2+)</name>
        <dbReference type="ChEBI" id="CHEBI:18420"/>
    </ligand>
</feature>
<dbReference type="Pfam" id="PF02769">
    <property type="entry name" value="AIRS_C"/>
    <property type="match status" value="1"/>
</dbReference>
<feature type="domain" description="PurM-like C-terminal" evidence="11">
    <location>
        <begin position="196"/>
        <end position="269"/>
    </location>
</feature>
<dbReference type="Pfam" id="PF00586">
    <property type="entry name" value="AIRS"/>
    <property type="match status" value="1"/>
</dbReference>
<dbReference type="SUPFAM" id="SSF55326">
    <property type="entry name" value="PurM N-terminal domain-like"/>
    <property type="match status" value="1"/>
</dbReference>
<dbReference type="PROSITE" id="PS51257">
    <property type="entry name" value="PROKAR_LIPOPROTEIN"/>
    <property type="match status" value="1"/>
</dbReference>
<keyword evidence="13" id="KW-1185">Reference proteome</keyword>
<comment type="caution">
    <text evidence="12">The sequence shown here is derived from an EMBL/GenBank/DDBJ whole genome shotgun (WGS) entry which is preliminary data.</text>
</comment>
<dbReference type="InterPro" id="IPR004536">
    <property type="entry name" value="SPS/SelD"/>
</dbReference>
<evidence type="ECO:0000313" key="12">
    <source>
        <dbReference type="EMBL" id="GAA1769001.1"/>
    </source>
</evidence>
<dbReference type="PIRSF" id="PIRSF036407">
    <property type="entry name" value="Selenphspht_syn"/>
    <property type="match status" value="1"/>
</dbReference>
<comment type="cofactor">
    <cofactor evidence="9">
        <name>Mg(2+)</name>
        <dbReference type="ChEBI" id="CHEBI:18420"/>
    </cofactor>
    <text evidence="9">Binds 1 Mg(2+) ion per monomer.</text>
</comment>
<gene>
    <name evidence="9 12" type="primary">selD</name>
    <name evidence="12" type="ORF">GCM10009767_28750</name>
</gene>
<accession>A0ABP4X2V2</accession>
<evidence type="ECO:0000256" key="2">
    <source>
        <dbReference type="ARBA" id="ARBA00022679"/>
    </source>
</evidence>
<evidence type="ECO:0000256" key="1">
    <source>
        <dbReference type="ARBA" id="ARBA00008026"/>
    </source>
</evidence>
<dbReference type="NCBIfam" id="NF002098">
    <property type="entry name" value="PRK00943.1"/>
    <property type="match status" value="1"/>
</dbReference>
<dbReference type="InterPro" id="IPR010918">
    <property type="entry name" value="PurM-like_C_dom"/>
</dbReference>
<dbReference type="EMBL" id="BAAAOA010000045">
    <property type="protein sequence ID" value="GAA1769001.1"/>
    <property type="molecule type" value="Genomic_DNA"/>
</dbReference>
<feature type="binding site" evidence="9">
    <location>
        <position position="234"/>
    </location>
    <ligand>
        <name>Mg(2+)</name>
        <dbReference type="ChEBI" id="CHEBI:18420"/>
    </ligand>
</feature>
<protein>
    <recommendedName>
        <fullName evidence="9">Selenide, water dikinase</fullName>
        <ecNumber evidence="9">2.7.9.3</ecNumber>
    </recommendedName>
    <alternativeName>
        <fullName evidence="9">Selenium donor protein</fullName>
    </alternativeName>
    <alternativeName>
        <fullName evidence="9">Selenophosphate synthase</fullName>
    </alternativeName>
</protein>
<dbReference type="NCBIfam" id="TIGR00476">
    <property type="entry name" value="selD"/>
    <property type="match status" value="1"/>
</dbReference>
<feature type="site" description="Important for catalytic activity" evidence="9">
    <location>
        <position position="31"/>
    </location>
</feature>
<reference evidence="13" key="1">
    <citation type="journal article" date="2019" name="Int. J. Syst. Evol. Microbiol.">
        <title>The Global Catalogue of Microorganisms (GCM) 10K type strain sequencing project: providing services to taxonomists for standard genome sequencing and annotation.</title>
        <authorList>
            <consortium name="The Broad Institute Genomics Platform"/>
            <consortium name="The Broad Institute Genome Sequencing Center for Infectious Disease"/>
            <person name="Wu L."/>
            <person name="Ma J."/>
        </authorList>
    </citation>
    <scope>NUCLEOTIDE SEQUENCE [LARGE SCALE GENOMIC DNA]</scope>
    <source>
        <strain evidence="13">JCM 14735</strain>
    </source>
</reference>
<evidence type="ECO:0000256" key="5">
    <source>
        <dbReference type="ARBA" id="ARBA00022777"/>
    </source>
</evidence>
<dbReference type="Gene3D" id="3.90.650.10">
    <property type="entry name" value="PurM-like C-terminal domain"/>
    <property type="match status" value="1"/>
</dbReference>
<dbReference type="InterPro" id="IPR023061">
    <property type="entry name" value="SelD_I"/>
</dbReference>
<feature type="binding site" description="in other chain" evidence="9">
    <location>
        <position position="31"/>
    </location>
    <ligand>
        <name>ATP</name>
        <dbReference type="ChEBI" id="CHEBI:30616"/>
        <note>ligand shared between dimeric partners</note>
    </ligand>
</feature>
<evidence type="ECO:0000256" key="9">
    <source>
        <dbReference type="HAMAP-Rule" id="MF_00625"/>
    </source>
</evidence>
<dbReference type="HAMAP" id="MF_00625">
    <property type="entry name" value="SelD"/>
    <property type="match status" value="1"/>
</dbReference>
<feature type="binding site" evidence="9">
    <location>
        <begin position="149"/>
        <end position="151"/>
    </location>
    <ligand>
        <name>ATP</name>
        <dbReference type="ChEBI" id="CHEBI:30616"/>
        <note>ligand shared between dimeric partners</note>
    </ligand>
</feature>
<dbReference type="InterPro" id="IPR036921">
    <property type="entry name" value="PurM-like_N_sf"/>
</dbReference>
<dbReference type="Proteomes" id="UP001501204">
    <property type="component" value="Unassembled WGS sequence"/>
</dbReference>
<feature type="active site" evidence="9">
    <location>
        <position position="28"/>
    </location>
</feature>